<dbReference type="SMART" id="SM00382">
    <property type="entry name" value="AAA"/>
    <property type="match status" value="1"/>
</dbReference>
<feature type="domain" description="Sigma-54 factor interaction" evidence="6">
    <location>
        <begin position="155"/>
        <end position="379"/>
    </location>
</feature>
<dbReference type="GO" id="GO:0000160">
    <property type="term" value="P:phosphorelay signal transduction system"/>
    <property type="evidence" value="ECO:0007669"/>
    <property type="project" value="InterPro"/>
</dbReference>
<dbReference type="Gene3D" id="3.40.50.2300">
    <property type="match status" value="1"/>
</dbReference>
<dbReference type="CDD" id="cd00009">
    <property type="entry name" value="AAA"/>
    <property type="match status" value="1"/>
</dbReference>
<protein>
    <submittedName>
        <fullName evidence="8">Two-component system response regulator GlrR</fullName>
    </submittedName>
</protein>
<dbReference type="SUPFAM" id="SSF52172">
    <property type="entry name" value="CheY-like"/>
    <property type="match status" value="1"/>
</dbReference>
<dbReference type="GO" id="GO:0006355">
    <property type="term" value="P:regulation of DNA-templated transcription"/>
    <property type="evidence" value="ECO:0007669"/>
    <property type="project" value="InterPro"/>
</dbReference>
<evidence type="ECO:0000256" key="1">
    <source>
        <dbReference type="ARBA" id="ARBA00022741"/>
    </source>
</evidence>
<dbReference type="PANTHER" id="PTHR32071:SF116">
    <property type="entry name" value="TRANSCRIPTIONAL REGULATORY PROTEIN GLRR"/>
    <property type="match status" value="1"/>
</dbReference>
<comment type="caution">
    <text evidence="8">The sequence shown here is derived from an EMBL/GenBank/DDBJ whole genome shotgun (WGS) entry which is preliminary data.</text>
</comment>
<dbReference type="InterPro" id="IPR002078">
    <property type="entry name" value="Sigma_54_int"/>
</dbReference>
<dbReference type="Gene3D" id="1.10.8.60">
    <property type="match status" value="1"/>
</dbReference>
<feature type="modified residue" description="4-aspartylphosphate" evidence="5">
    <location>
        <position position="68"/>
    </location>
</feature>
<evidence type="ECO:0000256" key="5">
    <source>
        <dbReference type="PROSITE-ProRule" id="PRU00169"/>
    </source>
</evidence>
<reference evidence="8 9" key="1">
    <citation type="submission" date="2018-06" db="EMBL/GenBank/DDBJ databases">
        <title>Genomic Encyclopedia of Type Strains, Phase IV (KMG-IV): sequencing the most valuable type-strain genomes for metagenomic binning, comparative biology and taxonomic classification.</title>
        <authorList>
            <person name="Goeker M."/>
        </authorList>
    </citation>
    <scope>NUCLEOTIDE SEQUENCE [LARGE SCALE GENOMIC DNA]</scope>
    <source>
        <strain evidence="8 9">DSM 24032</strain>
    </source>
</reference>
<keyword evidence="4" id="KW-0804">Transcription</keyword>
<dbReference type="Pfam" id="PF25601">
    <property type="entry name" value="AAA_lid_14"/>
    <property type="match status" value="1"/>
</dbReference>
<dbReference type="InterPro" id="IPR011006">
    <property type="entry name" value="CheY-like_superfamily"/>
</dbReference>
<proteinExistence type="predicted"/>
<dbReference type="Pfam" id="PF02954">
    <property type="entry name" value="HTH_8"/>
    <property type="match status" value="1"/>
</dbReference>
<dbReference type="Pfam" id="PF00158">
    <property type="entry name" value="Sigma54_activat"/>
    <property type="match status" value="1"/>
</dbReference>
<feature type="domain" description="Response regulatory" evidence="7">
    <location>
        <begin position="19"/>
        <end position="133"/>
    </location>
</feature>
<dbReference type="PROSITE" id="PS50045">
    <property type="entry name" value="SIGMA54_INTERACT_4"/>
    <property type="match status" value="1"/>
</dbReference>
<gene>
    <name evidence="8" type="ORF">DFR28_10128</name>
</gene>
<dbReference type="GO" id="GO:0043565">
    <property type="term" value="F:sequence-specific DNA binding"/>
    <property type="evidence" value="ECO:0007669"/>
    <property type="project" value="InterPro"/>
</dbReference>
<dbReference type="InterPro" id="IPR058031">
    <property type="entry name" value="AAA_lid_NorR"/>
</dbReference>
<dbReference type="RefSeq" id="WP_113952282.1">
    <property type="nucleotide sequence ID" value="NZ_QNRT01000001.1"/>
</dbReference>
<dbReference type="InterPro" id="IPR025944">
    <property type="entry name" value="Sigma_54_int_dom_CS"/>
</dbReference>
<dbReference type="PROSITE" id="PS00688">
    <property type="entry name" value="SIGMA54_INTERACT_3"/>
    <property type="match status" value="1"/>
</dbReference>
<accession>A0A395JSW2</accession>
<organism evidence="8 9">
    <name type="scientific">Arenicella xantha</name>
    <dbReference type="NCBI Taxonomy" id="644221"/>
    <lineage>
        <taxon>Bacteria</taxon>
        <taxon>Pseudomonadati</taxon>
        <taxon>Pseudomonadota</taxon>
        <taxon>Gammaproteobacteria</taxon>
        <taxon>Arenicellales</taxon>
        <taxon>Arenicellaceae</taxon>
        <taxon>Arenicella</taxon>
    </lineage>
</organism>
<evidence type="ECO:0000313" key="8">
    <source>
        <dbReference type="EMBL" id="RBP52648.1"/>
    </source>
</evidence>
<keyword evidence="9" id="KW-1185">Reference proteome</keyword>
<dbReference type="SUPFAM" id="SSF52540">
    <property type="entry name" value="P-loop containing nucleoside triphosphate hydrolases"/>
    <property type="match status" value="1"/>
</dbReference>
<keyword evidence="2" id="KW-0067">ATP-binding</keyword>
<dbReference type="Gene3D" id="1.10.10.60">
    <property type="entry name" value="Homeodomain-like"/>
    <property type="match status" value="1"/>
</dbReference>
<keyword evidence="1" id="KW-0547">Nucleotide-binding</keyword>
<name>A0A395JSW2_9GAMM</name>
<dbReference type="PANTHER" id="PTHR32071">
    <property type="entry name" value="TRANSCRIPTIONAL REGULATORY PROTEIN"/>
    <property type="match status" value="1"/>
</dbReference>
<dbReference type="InterPro" id="IPR009057">
    <property type="entry name" value="Homeodomain-like_sf"/>
</dbReference>
<dbReference type="InParanoid" id="A0A395JSW2"/>
<dbReference type="SMART" id="SM00448">
    <property type="entry name" value="REC"/>
    <property type="match status" value="1"/>
</dbReference>
<dbReference type="InterPro" id="IPR027417">
    <property type="entry name" value="P-loop_NTPase"/>
</dbReference>
<dbReference type="Pfam" id="PF00072">
    <property type="entry name" value="Response_reg"/>
    <property type="match status" value="1"/>
</dbReference>
<keyword evidence="5" id="KW-0597">Phosphoprotein</keyword>
<dbReference type="InterPro" id="IPR002197">
    <property type="entry name" value="HTH_Fis"/>
</dbReference>
<dbReference type="Gene3D" id="3.40.50.300">
    <property type="entry name" value="P-loop containing nucleotide triphosphate hydrolases"/>
    <property type="match status" value="1"/>
</dbReference>
<dbReference type="InterPro" id="IPR001789">
    <property type="entry name" value="Sig_transdc_resp-reg_receiver"/>
</dbReference>
<dbReference type="EMBL" id="QNRT01000001">
    <property type="protein sequence ID" value="RBP52648.1"/>
    <property type="molecule type" value="Genomic_DNA"/>
</dbReference>
<evidence type="ECO:0000259" key="7">
    <source>
        <dbReference type="PROSITE" id="PS50110"/>
    </source>
</evidence>
<sequence length="460" mass="51372">MPIAKKHRNNELQRTHHAKVLLVDDNADLLKLISLRLKPLKFELKTATSAEEAISILALWRADLVVTDLQMGGISGMELFEHIHSRHPVLPVIILTAHGTIPDAVAATQSGVASYLTKPFDSDTLVRQIQSSLLASGYVADTVTRSECNSWRQHIVTKNPAMETLLSHVAELANSDDVVLFEGEHGTGKEELARALHARSDRADKPLISISFDSAPEEDLEAEMFGRVGGQSEQQQEKLGALMRADGGAILMTDFVGVSAKFLKRLLVAWHAQQATPVNSDQAYKFDVRVLCTTTRIGKFGQNQESLWQMGPKLEFTTLAVPSLDERREDIPLIASHCLNNLKGKSDYQFSNKAIQLLLNADWPGNIRQLINVVKQCANLSNTKIISDTLVKTRIDYNEDSLPPLSNAHRDFEREYLVEVLKRTNGNVTRAADLAQRNRTEFHRLLNKHKIEAKSFRQNP</sequence>
<keyword evidence="3" id="KW-0805">Transcription regulation</keyword>
<evidence type="ECO:0000256" key="3">
    <source>
        <dbReference type="ARBA" id="ARBA00023015"/>
    </source>
</evidence>
<dbReference type="SUPFAM" id="SSF46689">
    <property type="entry name" value="Homeodomain-like"/>
    <property type="match status" value="1"/>
</dbReference>
<evidence type="ECO:0000256" key="4">
    <source>
        <dbReference type="ARBA" id="ARBA00023163"/>
    </source>
</evidence>
<dbReference type="Proteomes" id="UP000253083">
    <property type="component" value="Unassembled WGS sequence"/>
</dbReference>
<dbReference type="GO" id="GO:0005524">
    <property type="term" value="F:ATP binding"/>
    <property type="evidence" value="ECO:0007669"/>
    <property type="project" value="UniProtKB-KW"/>
</dbReference>
<dbReference type="PROSITE" id="PS50110">
    <property type="entry name" value="RESPONSE_REGULATORY"/>
    <property type="match status" value="1"/>
</dbReference>
<dbReference type="OrthoDB" id="9804019at2"/>
<evidence type="ECO:0000256" key="2">
    <source>
        <dbReference type="ARBA" id="ARBA00022840"/>
    </source>
</evidence>
<evidence type="ECO:0000259" key="6">
    <source>
        <dbReference type="PROSITE" id="PS50045"/>
    </source>
</evidence>
<evidence type="ECO:0000313" key="9">
    <source>
        <dbReference type="Proteomes" id="UP000253083"/>
    </source>
</evidence>
<dbReference type="FunCoup" id="A0A395JSW2">
    <property type="interactions" value="241"/>
</dbReference>
<dbReference type="InterPro" id="IPR003593">
    <property type="entry name" value="AAA+_ATPase"/>
</dbReference>
<dbReference type="AlphaFoldDB" id="A0A395JSW2"/>